<sequence>MSSSSSSSSGIGNKYANCFLCDEIVYLYKRYSNKSSDNFFARYRAVVKENMIFCLVCYRNNIHRNVKR</sequence>
<dbReference type="EMBL" id="KM102981">
    <property type="protein sequence ID" value="AIZ48678.1"/>
    <property type="molecule type" value="Genomic_DNA"/>
</dbReference>
<protein>
    <submittedName>
        <fullName evidence="1">Asb121</fullName>
    </submittedName>
</protein>
<accession>A0A0A7KRD0</accession>
<evidence type="ECO:0000313" key="2">
    <source>
        <dbReference type="Proteomes" id="UP000202327"/>
    </source>
</evidence>
<name>A0A0A7KRD0_9ABAC</name>
<keyword evidence="2" id="KW-1185">Reference proteome</keyword>
<dbReference type="KEGG" id="vg:22619711"/>
<reference evidence="1 2" key="1">
    <citation type="journal article" date="2015" name="Virus Genes">
        <title>The genome sequence of Agrotis segetum nucleopolyhedrovirus B (AgseNPV-B) reveals a new baculovirus species within the Agrotis baculovirus complex.</title>
        <authorList>
            <person name="Wennmann J.T."/>
            <person name="Gueli Alletti G."/>
            <person name="Jehle J.A."/>
        </authorList>
    </citation>
    <scope>NUCLEOTIDE SEQUENCE [LARGE SCALE GENOMIC DNA]</scope>
    <source>
        <strain evidence="1">English</strain>
    </source>
</reference>
<organism evidence="1 2">
    <name type="scientific">Agrotis segetum nucleopolyhedrovirus B</name>
    <dbReference type="NCBI Taxonomy" id="1580580"/>
    <lineage>
        <taxon>Viruses</taxon>
        <taxon>Viruses incertae sedis</taxon>
        <taxon>Naldaviricetes</taxon>
        <taxon>Lefavirales</taxon>
        <taxon>Baculoviridae</taxon>
        <taxon>Alphabaculovirus</taxon>
        <taxon>Alphabaculovirus alteragsegetum</taxon>
    </lineage>
</organism>
<proteinExistence type="predicted"/>
<dbReference type="Proteomes" id="UP000202327">
    <property type="component" value="Segment"/>
</dbReference>
<dbReference type="OrthoDB" id="24008at10239"/>
<dbReference type="GeneID" id="22619711"/>
<dbReference type="RefSeq" id="YP_009112682.1">
    <property type="nucleotide sequence ID" value="NC_025960.1"/>
</dbReference>
<evidence type="ECO:0000313" key="1">
    <source>
        <dbReference type="EMBL" id="AIZ48678.1"/>
    </source>
</evidence>